<evidence type="ECO:0000256" key="7">
    <source>
        <dbReference type="ARBA" id="ARBA00022840"/>
    </source>
</evidence>
<dbReference type="InterPro" id="IPR013525">
    <property type="entry name" value="ABC2_TM"/>
</dbReference>
<keyword evidence="7" id="KW-0067">ATP-binding</keyword>
<dbReference type="PROSITE" id="PS50893">
    <property type="entry name" value="ABC_TRANSPORTER_2"/>
    <property type="match status" value="1"/>
</dbReference>
<dbReference type="CDD" id="cd03213">
    <property type="entry name" value="ABCG_EPDR"/>
    <property type="match status" value="1"/>
</dbReference>
<dbReference type="FunFam" id="3.40.50.300:FF:000504">
    <property type="entry name" value="ABC transporter G family member 11"/>
    <property type="match status" value="1"/>
</dbReference>
<feature type="transmembrane region" description="Helical" evidence="10">
    <location>
        <begin position="638"/>
        <end position="659"/>
    </location>
</feature>
<feature type="domain" description="ABC transporter" evidence="11">
    <location>
        <begin position="60"/>
        <end position="303"/>
    </location>
</feature>
<reference evidence="12" key="1">
    <citation type="submission" date="2020-03" db="EMBL/GenBank/DDBJ databases">
        <title>A high-quality chromosome-level genome assembly of a woody plant with both climbing and erect habits, Rhamnella rubrinervis.</title>
        <authorList>
            <person name="Lu Z."/>
            <person name="Yang Y."/>
            <person name="Zhu X."/>
            <person name="Sun Y."/>
        </authorList>
    </citation>
    <scope>NUCLEOTIDE SEQUENCE</scope>
    <source>
        <strain evidence="12">BYM</strain>
        <tissue evidence="12">Leaf</tissue>
    </source>
</reference>
<evidence type="ECO:0000313" key="12">
    <source>
        <dbReference type="EMBL" id="KAF3454559.1"/>
    </source>
</evidence>
<organism evidence="12 13">
    <name type="scientific">Rhamnella rubrinervis</name>
    <dbReference type="NCBI Taxonomy" id="2594499"/>
    <lineage>
        <taxon>Eukaryota</taxon>
        <taxon>Viridiplantae</taxon>
        <taxon>Streptophyta</taxon>
        <taxon>Embryophyta</taxon>
        <taxon>Tracheophyta</taxon>
        <taxon>Spermatophyta</taxon>
        <taxon>Magnoliopsida</taxon>
        <taxon>eudicotyledons</taxon>
        <taxon>Gunneridae</taxon>
        <taxon>Pentapetalae</taxon>
        <taxon>rosids</taxon>
        <taxon>fabids</taxon>
        <taxon>Rosales</taxon>
        <taxon>Rhamnaceae</taxon>
        <taxon>rhamnoid group</taxon>
        <taxon>Rhamneae</taxon>
        <taxon>Rhamnella</taxon>
    </lineage>
</organism>
<dbReference type="InterPro" id="IPR027417">
    <property type="entry name" value="P-loop_NTPase"/>
</dbReference>
<evidence type="ECO:0000256" key="2">
    <source>
        <dbReference type="ARBA" id="ARBA00005814"/>
    </source>
</evidence>
<keyword evidence="3" id="KW-0813">Transport</keyword>
<keyword evidence="9 10" id="KW-0472">Membrane</keyword>
<keyword evidence="5 10" id="KW-0812">Transmembrane</keyword>
<feature type="transmembrane region" description="Helical" evidence="10">
    <location>
        <begin position="522"/>
        <end position="544"/>
    </location>
</feature>
<keyword evidence="13" id="KW-1185">Reference proteome</keyword>
<dbReference type="GO" id="GO:0009651">
    <property type="term" value="P:response to salt stress"/>
    <property type="evidence" value="ECO:0007669"/>
    <property type="project" value="UniProtKB-ARBA"/>
</dbReference>
<name>A0A8K0HN51_9ROSA</name>
<feature type="transmembrane region" description="Helical" evidence="10">
    <location>
        <begin position="445"/>
        <end position="466"/>
    </location>
</feature>
<dbReference type="Pfam" id="PF00005">
    <property type="entry name" value="ABC_tran"/>
    <property type="match status" value="1"/>
</dbReference>
<dbReference type="InterPro" id="IPR003439">
    <property type="entry name" value="ABC_transporter-like_ATP-bd"/>
</dbReference>
<dbReference type="Gene3D" id="3.40.50.300">
    <property type="entry name" value="P-loop containing nucleotide triphosphate hydrolases"/>
    <property type="match status" value="1"/>
</dbReference>
<dbReference type="SUPFAM" id="SSF52540">
    <property type="entry name" value="P-loop containing nucleoside triphosphate hydrolases"/>
    <property type="match status" value="1"/>
</dbReference>
<evidence type="ECO:0000256" key="4">
    <source>
        <dbReference type="ARBA" id="ARBA00022553"/>
    </source>
</evidence>
<dbReference type="AlphaFoldDB" id="A0A8K0HN51"/>
<dbReference type="PANTHER" id="PTHR48042:SF11">
    <property type="entry name" value="ABC TRANSPORTER G FAMILY MEMBER 11"/>
    <property type="match status" value="1"/>
</dbReference>
<keyword evidence="8 10" id="KW-1133">Transmembrane helix</keyword>
<dbReference type="GO" id="GO:0016887">
    <property type="term" value="F:ATP hydrolysis activity"/>
    <property type="evidence" value="ECO:0007669"/>
    <property type="project" value="InterPro"/>
</dbReference>
<evidence type="ECO:0000256" key="6">
    <source>
        <dbReference type="ARBA" id="ARBA00022741"/>
    </source>
</evidence>
<dbReference type="GO" id="GO:0005524">
    <property type="term" value="F:ATP binding"/>
    <property type="evidence" value="ECO:0007669"/>
    <property type="project" value="UniProtKB-KW"/>
</dbReference>
<proteinExistence type="inferred from homology"/>
<evidence type="ECO:0000256" key="1">
    <source>
        <dbReference type="ARBA" id="ARBA00004141"/>
    </source>
</evidence>
<dbReference type="EMBL" id="VOIH02000002">
    <property type="protein sequence ID" value="KAF3454559.1"/>
    <property type="molecule type" value="Genomic_DNA"/>
</dbReference>
<comment type="caution">
    <text evidence="12">The sequence shown here is derived from an EMBL/GenBank/DDBJ whole genome shotgun (WGS) entry which is preliminary data.</text>
</comment>
<evidence type="ECO:0000259" key="11">
    <source>
        <dbReference type="PROSITE" id="PS50893"/>
    </source>
</evidence>
<dbReference type="InterPro" id="IPR052215">
    <property type="entry name" value="Plant_ABCG"/>
</dbReference>
<comment type="similarity">
    <text evidence="2">Belongs to the ABC transporter superfamily. ABCG family. Eye pigment precursor importer (TC 3.A.1.204) subfamily.</text>
</comment>
<dbReference type="GO" id="GO:0016020">
    <property type="term" value="C:membrane"/>
    <property type="evidence" value="ECO:0007669"/>
    <property type="project" value="UniProtKB-SubCell"/>
</dbReference>
<dbReference type="OrthoDB" id="66620at2759"/>
<dbReference type="PROSITE" id="PS00211">
    <property type="entry name" value="ABC_TRANSPORTER_1"/>
    <property type="match status" value="1"/>
</dbReference>
<evidence type="ECO:0000256" key="9">
    <source>
        <dbReference type="ARBA" id="ARBA00023136"/>
    </source>
</evidence>
<accession>A0A8K0HN51</accession>
<dbReference type="InterPro" id="IPR003593">
    <property type="entry name" value="AAA+_ATPase"/>
</dbReference>
<protein>
    <recommendedName>
        <fullName evidence="11">ABC transporter domain-containing protein</fullName>
    </recommendedName>
</protein>
<dbReference type="PANTHER" id="PTHR48042">
    <property type="entry name" value="ABC TRANSPORTER G FAMILY MEMBER 11"/>
    <property type="match status" value="1"/>
</dbReference>
<feature type="transmembrane region" description="Helical" evidence="10">
    <location>
        <begin position="550"/>
        <end position="573"/>
    </location>
</feature>
<evidence type="ECO:0000256" key="10">
    <source>
        <dbReference type="SAM" id="Phobius"/>
    </source>
</evidence>
<feature type="transmembrane region" description="Helical" evidence="10">
    <location>
        <begin position="486"/>
        <end position="513"/>
    </location>
</feature>
<sequence>MGYGESENTRSSEGNHTMMEIEASKPAGNGLVPCGLSPLSETLWREKTNVEFIGDVSARLTWKDLTVMVTLSNGETQNVLEGLTGYAEPGTFTALMGPSGSGKSTLLDALSSRLASNAFLSGTILINGRKRKLSFGTAAYVTQDDNLIGTLTVRETIAYSAQLRLPDKMPWSEKRALVESTIVEMGLQDCADTAIGNWHLRGISGGEKRRVSIALEILMRPRLLFLDEPTSGLDSASAFFVTQTLRGLSRDGRTVIASIHQPSSEVFELFDQLYLLSGGKTVYFGQASEAYEFFAQAGFPCPALRNPSDHFLRCINSDFDKVKATLKGSMKLRFEASDDPLEKITTAEATRNLIDYYRTSQYCYAAREKVEEISKVKGTVLDSGGSQASFFMQSFTLTKRSFVNMSRDFGYYWLRLVIYIVVTVCIGTIYLNVGTGYTSILARGSCASFVFGFVTFMSIGGFPSFVEDMKVFQRERLNGHYAVTSFVISNTLSAMPFLILITFLAGTICYFMVGLHPGFEHYIFFVLCLYASVTVVESLMMAIASVVPNFLMGIIIGAGIQGIFMLVSGYFRLPNDIPKPVWRYPMSYISFHFWALQGQYQNDLRGLMFDSQFPGLGKIPGEYILEKIFQIDVNRSKWIDLSVIYSMIIIYRIIFLIMIKINEDVTPWIRGYVARRRMQQKNVNQNKTALAPNGLTQSPSLRAYVAKK</sequence>
<dbReference type="Proteomes" id="UP000796880">
    <property type="component" value="Unassembled WGS sequence"/>
</dbReference>
<dbReference type="InterPro" id="IPR017871">
    <property type="entry name" value="ABC_transporter-like_CS"/>
</dbReference>
<evidence type="ECO:0000256" key="5">
    <source>
        <dbReference type="ARBA" id="ARBA00022692"/>
    </source>
</evidence>
<dbReference type="GO" id="GO:0140359">
    <property type="term" value="F:ABC-type transporter activity"/>
    <property type="evidence" value="ECO:0007669"/>
    <property type="project" value="InterPro"/>
</dbReference>
<evidence type="ECO:0000313" key="13">
    <source>
        <dbReference type="Proteomes" id="UP000796880"/>
    </source>
</evidence>
<feature type="transmembrane region" description="Helical" evidence="10">
    <location>
        <begin position="412"/>
        <end position="433"/>
    </location>
</feature>
<dbReference type="SMART" id="SM00382">
    <property type="entry name" value="AAA"/>
    <property type="match status" value="1"/>
</dbReference>
<evidence type="ECO:0000256" key="8">
    <source>
        <dbReference type="ARBA" id="ARBA00022989"/>
    </source>
</evidence>
<evidence type="ECO:0000256" key="3">
    <source>
        <dbReference type="ARBA" id="ARBA00022448"/>
    </source>
</evidence>
<gene>
    <name evidence="12" type="ORF">FNV43_RR05007</name>
</gene>
<keyword evidence="4" id="KW-0597">Phosphoprotein</keyword>
<dbReference type="Pfam" id="PF01061">
    <property type="entry name" value="ABC2_membrane"/>
    <property type="match status" value="1"/>
</dbReference>
<comment type="subcellular location">
    <subcellularLocation>
        <location evidence="1">Membrane</location>
        <topology evidence="1">Multi-pass membrane protein</topology>
    </subcellularLocation>
</comment>
<keyword evidence="6" id="KW-0547">Nucleotide-binding</keyword>